<sequence>MPHTAALATNPAPAAPALLRRPPIPAAKERGPRPVLPEAFHKPHVVRPAASPARSKRRHRRLIASFALSVLAPLLLAAGYLYDRAADQFASDAGFAVRKEEGMSGIDLLGGLGDLGGGDTADADILHAYLQSQDLVTAVEAEFDLRAVWSAPHARDPLFALEPEASLEDLVDYWQRMVRVSYDPGSGLIEMQVRAFEAADAQHIAEVVLSRSGEMINALSDQAQEDATRHARRELSEAEARLQDARARLTRFRATTRVVDPAADVQSQMGLIDTLQQQLADEMIKLDLLRNRTRDTDPRIDQAERRIEIIEGRIEAERQKFGNAAQDRASYAETVSEFERLTAEREFAEGAYVAARAALDAAVAEARRQSRYLAAFIAPTRAETARFPDRPLILLVAGLFAVLLWAIGTLVFYSLRDRR</sequence>
<gene>
    <name evidence="4" type="ORF">RM543_00080</name>
</gene>
<keyword evidence="3" id="KW-0472">Membrane</keyword>
<dbReference type="EMBL" id="JAVRHL010000001">
    <property type="protein sequence ID" value="MDT0681065.1"/>
    <property type="molecule type" value="Genomic_DNA"/>
</dbReference>
<keyword evidence="4" id="KW-0762">Sugar transport</keyword>
<keyword evidence="1" id="KW-0175">Coiled coil</keyword>
<reference evidence="4 5" key="1">
    <citation type="submission" date="2023-09" db="EMBL/GenBank/DDBJ databases">
        <authorList>
            <person name="Rey-Velasco X."/>
        </authorList>
    </citation>
    <scope>NUCLEOTIDE SEQUENCE [LARGE SCALE GENOMIC DNA]</scope>
    <source>
        <strain evidence="4 5">F158</strain>
    </source>
</reference>
<evidence type="ECO:0000256" key="1">
    <source>
        <dbReference type="SAM" id="Coils"/>
    </source>
</evidence>
<evidence type="ECO:0000256" key="2">
    <source>
        <dbReference type="SAM" id="MobiDB-lite"/>
    </source>
</evidence>
<dbReference type="RefSeq" id="WP_311688449.1">
    <property type="nucleotide sequence ID" value="NZ_JAVRHL010000001.1"/>
</dbReference>
<dbReference type="Proteomes" id="UP001265259">
    <property type="component" value="Unassembled WGS sequence"/>
</dbReference>
<dbReference type="InterPro" id="IPR050445">
    <property type="entry name" value="Bact_polysacc_biosynth/exp"/>
</dbReference>
<feature type="coiled-coil region" evidence="1">
    <location>
        <begin position="228"/>
        <end position="320"/>
    </location>
</feature>
<keyword evidence="3" id="KW-1133">Transmembrane helix</keyword>
<evidence type="ECO:0000313" key="5">
    <source>
        <dbReference type="Proteomes" id="UP001265259"/>
    </source>
</evidence>
<protein>
    <submittedName>
        <fullName evidence="4">Sugar transporter</fullName>
    </submittedName>
</protein>
<organism evidence="4 5">
    <name type="scientific">Tropicimonas omnivorans</name>
    <dbReference type="NCBI Taxonomy" id="3075590"/>
    <lineage>
        <taxon>Bacteria</taxon>
        <taxon>Pseudomonadati</taxon>
        <taxon>Pseudomonadota</taxon>
        <taxon>Alphaproteobacteria</taxon>
        <taxon>Rhodobacterales</taxon>
        <taxon>Roseobacteraceae</taxon>
        <taxon>Tropicimonas</taxon>
    </lineage>
</organism>
<dbReference type="PANTHER" id="PTHR32309">
    <property type="entry name" value="TYROSINE-PROTEIN KINASE"/>
    <property type="match status" value="1"/>
</dbReference>
<feature type="transmembrane region" description="Helical" evidence="3">
    <location>
        <begin position="62"/>
        <end position="82"/>
    </location>
</feature>
<comment type="caution">
    <text evidence="4">The sequence shown here is derived from an EMBL/GenBank/DDBJ whole genome shotgun (WGS) entry which is preliminary data.</text>
</comment>
<evidence type="ECO:0000256" key="3">
    <source>
        <dbReference type="SAM" id="Phobius"/>
    </source>
</evidence>
<feature type="region of interest" description="Disordered" evidence="2">
    <location>
        <begin position="1"/>
        <end position="31"/>
    </location>
</feature>
<keyword evidence="5" id="KW-1185">Reference proteome</keyword>
<keyword evidence="4" id="KW-0813">Transport</keyword>
<feature type="transmembrane region" description="Helical" evidence="3">
    <location>
        <begin position="392"/>
        <end position="415"/>
    </location>
</feature>
<dbReference type="PANTHER" id="PTHR32309:SF13">
    <property type="entry name" value="FERRIC ENTEROBACTIN TRANSPORT PROTEIN FEPE"/>
    <property type="match status" value="1"/>
</dbReference>
<feature type="compositionally biased region" description="Low complexity" evidence="2">
    <location>
        <begin position="1"/>
        <end position="21"/>
    </location>
</feature>
<proteinExistence type="predicted"/>
<accession>A0ABU3DBH7</accession>
<evidence type="ECO:0000313" key="4">
    <source>
        <dbReference type="EMBL" id="MDT0681065.1"/>
    </source>
</evidence>
<name>A0ABU3DBH7_9RHOB</name>
<keyword evidence="3" id="KW-0812">Transmembrane</keyword>